<feature type="non-terminal residue" evidence="2">
    <location>
        <position position="1"/>
    </location>
</feature>
<reference evidence="2 3" key="1">
    <citation type="submission" date="2014-06" db="EMBL/GenBank/DDBJ databases">
        <title>Evolutionary Origins and Diversification of the Mycorrhizal Mutualists.</title>
        <authorList>
            <consortium name="DOE Joint Genome Institute"/>
            <consortium name="Mycorrhizal Genomics Consortium"/>
            <person name="Kohler A."/>
            <person name="Kuo A."/>
            <person name="Nagy L.G."/>
            <person name="Floudas D."/>
            <person name="Copeland A."/>
            <person name="Barry K.W."/>
            <person name="Cichocki N."/>
            <person name="Veneault-Fourrey C."/>
            <person name="LaButti K."/>
            <person name="Lindquist E.A."/>
            <person name="Lipzen A."/>
            <person name="Lundell T."/>
            <person name="Morin E."/>
            <person name="Murat C."/>
            <person name="Riley R."/>
            <person name="Ohm R."/>
            <person name="Sun H."/>
            <person name="Tunlid A."/>
            <person name="Henrissat B."/>
            <person name="Grigoriev I.V."/>
            <person name="Hibbett D.S."/>
            <person name="Martin F."/>
        </authorList>
    </citation>
    <scope>NUCLEOTIDE SEQUENCE [LARGE SCALE GENOMIC DNA]</scope>
    <source>
        <strain evidence="2 3">SS14</strain>
    </source>
</reference>
<evidence type="ECO:0000256" key="1">
    <source>
        <dbReference type="SAM" id="Phobius"/>
    </source>
</evidence>
<keyword evidence="1" id="KW-1133">Transmembrane helix</keyword>
<name>A0A0C9TWX6_SPHS4</name>
<feature type="transmembrane region" description="Helical" evidence="1">
    <location>
        <begin position="22"/>
        <end position="45"/>
    </location>
</feature>
<sequence>KNWIVLSKHKLVRPSLCTVQLNILRCFIFPIPYGIFLAVAQLFLLKPNKYGLGTPAPIRSLSAAFDPSLKLVWVDGTGGNTSPSPSDVMALLSQSLNPAQRASIVRISN</sequence>
<proteinExistence type="predicted"/>
<accession>A0A0C9TWX6</accession>
<evidence type="ECO:0000313" key="3">
    <source>
        <dbReference type="Proteomes" id="UP000054279"/>
    </source>
</evidence>
<gene>
    <name evidence="2" type="ORF">M422DRAFT_103632</name>
</gene>
<keyword evidence="3" id="KW-1185">Reference proteome</keyword>
<dbReference type="AlphaFoldDB" id="A0A0C9TWX6"/>
<keyword evidence="1" id="KW-0472">Membrane</keyword>
<evidence type="ECO:0000313" key="2">
    <source>
        <dbReference type="EMBL" id="KIJ26319.1"/>
    </source>
</evidence>
<feature type="non-terminal residue" evidence="2">
    <location>
        <position position="109"/>
    </location>
</feature>
<protein>
    <submittedName>
        <fullName evidence="2">Uncharacterized protein</fullName>
    </submittedName>
</protein>
<dbReference type="Proteomes" id="UP000054279">
    <property type="component" value="Unassembled WGS sequence"/>
</dbReference>
<dbReference type="HOGENOM" id="CLU_174467_0_0_1"/>
<dbReference type="EMBL" id="KN837374">
    <property type="protein sequence ID" value="KIJ26319.1"/>
    <property type="molecule type" value="Genomic_DNA"/>
</dbReference>
<dbReference type="OrthoDB" id="8061355at2759"/>
<keyword evidence="1" id="KW-0812">Transmembrane</keyword>
<organism evidence="2 3">
    <name type="scientific">Sphaerobolus stellatus (strain SS14)</name>
    <dbReference type="NCBI Taxonomy" id="990650"/>
    <lineage>
        <taxon>Eukaryota</taxon>
        <taxon>Fungi</taxon>
        <taxon>Dikarya</taxon>
        <taxon>Basidiomycota</taxon>
        <taxon>Agaricomycotina</taxon>
        <taxon>Agaricomycetes</taxon>
        <taxon>Phallomycetidae</taxon>
        <taxon>Geastrales</taxon>
        <taxon>Sphaerobolaceae</taxon>
        <taxon>Sphaerobolus</taxon>
    </lineage>
</organism>